<dbReference type="AlphaFoldDB" id="A0A074YTG5"/>
<dbReference type="STRING" id="6198.A0A074YTG5"/>
<evidence type="ECO:0000313" key="3">
    <source>
        <dbReference type="Proteomes" id="UP000054324"/>
    </source>
</evidence>
<dbReference type="CTD" id="20330467"/>
<sequence length="97" mass="10227">DVQFPGGHAIDSICGTTSCTPELLLKGLGGSQSPFPVEYDIVADGEKAFDQQFYFCNATVPRRHLDSGGPACSCLDCESSCVPPPEPPAPTPIPKVF</sequence>
<evidence type="ECO:0000259" key="1">
    <source>
        <dbReference type="Pfam" id="PF16414"/>
    </source>
</evidence>
<feature type="domain" description="Niemann-Pick C1 N-terminal" evidence="1">
    <location>
        <begin position="5"/>
        <end position="91"/>
    </location>
</feature>
<protein>
    <recommendedName>
        <fullName evidence="1">Niemann-Pick C1 N-terminal domain-containing protein</fullName>
    </recommendedName>
</protein>
<dbReference type="GeneID" id="20330467"/>
<feature type="non-terminal residue" evidence="2">
    <location>
        <position position="1"/>
    </location>
</feature>
<evidence type="ECO:0000313" key="2">
    <source>
        <dbReference type="EMBL" id="KER18086.1"/>
    </source>
</evidence>
<dbReference type="RefSeq" id="XP_009178167.1">
    <property type="nucleotide sequence ID" value="XM_009179903.1"/>
</dbReference>
<feature type="non-terminal residue" evidence="2">
    <location>
        <position position="97"/>
    </location>
</feature>
<dbReference type="KEGG" id="ovi:T265_16302"/>
<dbReference type="Pfam" id="PF16414">
    <property type="entry name" value="NPC1_N"/>
    <property type="match status" value="1"/>
</dbReference>
<name>A0A074YTG5_OPIVI</name>
<organism evidence="2 3">
    <name type="scientific">Opisthorchis viverrini</name>
    <name type="common">Southeast Asian liver fluke</name>
    <dbReference type="NCBI Taxonomy" id="6198"/>
    <lineage>
        <taxon>Eukaryota</taxon>
        <taxon>Metazoa</taxon>
        <taxon>Spiralia</taxon>
        <taxon>Lophotrochozoa</taxon>
        <taxon>Platyhelminthes</taxon>
        <taxon>Trematoda</taxon>
        <taxon>Digenea</taxon>
        <taxon>Opisthorchiida</taxon>
        <taxon>Opisthorchiata</taxon>
        <taxon>Opisthorchiidae</taxon>
        <taxon>Opisthorchis</taxon>
    </lineage>
</organism>
<keyword evidence="3" id="KW-1185">Reference proteome</keyword>
<reference evidence="2 3" key="1">
    <citation type="submission" date="2013-11" db="EMBL/GenBank/DDBJ databases">
        <title>Opisthorchis viverrini - life in the bile duct.</title>
        <authorList>
            <person name="Young N.D."/>
            <person name="Nagarajan N."/>
            <person name="Lin S.J."/>
            <person name="Korhonen P.K."/>
            <person name="Jex A.R."/>
            <person name="Hall R.S."/>
            <person name="Safavi-Hemami H."/>
            <person name="Kaewkong W."/>
            <person name="Bertrand D."/>
            <person name="Gao S."/>
            <person name="Seet Q."/>
            <person name="Wongkham S."/>
            <person name="Teh B.T."/>
            <person name="Wongkham C."/>
            <person name="Intapan P.M."/>
            <person name="Maleewong W."/>
            <person name="Yang X."/>
            <person name="Hu M."/>
            <person name="Wang Z."/>
            <person name="Hofmann A."/>
            <person name="Sternberg P.W."/>
            <person name="Tan P."/>
            <person name="Wang J."/>
            <person name="Gasser R.B."/>
        </authorList>
    </citation>
    <scope>NUCLEOTIDE SEQUENCE [LARGE SCALE GENOMIC DNA]</scope>
</reference>
<accession>A0A074YTG5</accession>
<gene>
    <name evidence="2" type="ORF">T265_16302</name>
</gene>
<dbReference type="Proteomes" id="UP000054324">
    <property type="component" value="Unassembled WGS sequence"/>
</dbReference>
<proteinExistence type="predicted"/>
<dbReference type="OrthoDB" id="6510177at2759"/>
<dbReference type="InterPro" id="IPR032190">
    <property type="entry name" value="NPC1_N"/>
</dbReference>
<dbReference type="EMBL" id="KL612132">
    <property type="protein sequence ID" value="KER18086.1"/>
    <property type="molecule type" value="Genomic_DNA"/>
</dbReference>